<feature type="transmembrane region" description="Helical" evidence="7">
    <location>
        <begin position="60"/>
        <end position="79"/>
    </location>
</feature>
<evidence type="ECO:0000256" key="1">
    <source>
        <dbReference type="ARBA" id="ARBA00004651"/>
    </source>
</evidence>
<protein>
    <recommendedName>
        <fullName evidence="8">YetF C-terminal domain-containing protein</fullName>
    </recommendedName>
</protein>
<evidence type="ECO:0000256" key="6">
    <source>
        <dbReference type="ARBA" id="ARBA00023136"/>
    </source>
</evidence>
<dbReference type="eggNOG" id="COG2323">
    <property type="taxonomic scope" value="Bacteria"/>
</dbReference>
<evidence type="ECO:0000313" key="10">
    <source>
        <dbReference type="Proteomes" id="UP000004080"/>
    </source>
</evidence>
<dbReference type="PATRIC" id="fig|1196324.3.peg.2057"/>
<feature type="domain" description="YetF C-terminal" evidence="8">
    <location>
        <begin position="86"/>
        <end position="211"/>
    </location>
</feature>
<evidence type="ECO:0000256" key="2">
    <source>
        <dbReference type="ARBA" id="ARBA00006448"/>
    </source>
</evidence>
<dbReference type="GO" id="GO:0005886">
    <property type="term" value="C:plasma membrane"/>
    <property type="evidence" value="ECO:0007669"/>
    <property type="project" value="UniProtKB-SubCell"/>
</dbReference>
<dbReference type="RefSeq" id="WP_007202101.1">
    <property type="nucleotide sequence ID" value="NZ_AKKV01000025.1"/>
</dbReference>
<keyword evidence="4 7" id="KW-0812">Transmembrane</keyword>
<comment type="caution">
    <text evidence="9">The sequence shown here is derived from an EMBL/GenBank/DDBJ whole genome shotgun (WGS) entry which is preliminary data.</text>
</comment>
<dbReference type="AlphaFoldDB" id="I8J1G9"/>
<feature type="transmembrane region" description="Helical" evidence="7">
    <location>
        <begin position="38"/>
        <end position="54"/>
    </location>
</feature>
<reference evidence="9 10" key="1">
    <citation type="journal article" date="2012" name="J. Bacteriol.">
        <title>Genome of Bacillus macauensis ZFHKF-1, a Long-Chain-Forming Bacterium.</title>
        <authorList>
            <person name="Cai L."/>
            <person name="Zhang T."/>
        </authorList>
    </citation>
    <scope>NUCLEOTIDE SEQUENCE [LARGE SCALE GENOMIC DNA]</scope>
    <source>
        <strain evidence="9 10">ZFHKF-1</strain>
    </source>
</reference>
<keyword evidence="10" id="KW-1185">Reference proteome</keyword>
<evidence type="ECO:0000256" key="7">
    <source>
        <dbReference type="SAM" id="Phobius"/>
    </source>
</evidence>
<sequence>MTDLFVFIIRCLIIILATWLITNFIGKKSIAQITPYDLAILFIISNVAAQPLVSHDSFKTAFGMILLGLSIVLIARLSLLKVFYKLDSSPSVIIENGRINEAELKKNRMSIYMLRSLLRVQGYFKLADIRYAVLETTGDIAIIPKASARPVTTSDLTLSPAEEVLTYAVIIDGQLSEQALCAVHLTKQWLVHELQVQYQAHISDVLYAEVDDNHVLFVDLYKKNKEASL</sequence>
<keyword evidence="5 7" id="KW-1133">Transmembrane helix</keyword>
<dbReference type="PANTHER" id="PTHR34582">
    <property type="entry name" value="UPF0702 TRANSMEMBRANE PROTEIN YCAP"/>
    <property type="match status" value="1"/>
</dbReference>
<keyword evidence="3" id="KW-1003">Cell membrane</keyword>
<evidence type="ECO:0000256" key="4">
    <source>
        <dbReference type="ARBA" id="ARBA00022692"/>
    </source>
</evidence>
<comment type="similarity">
    <text evidence="2">Belongs to the UPF0702 family.</text>
</comment>
<proteinExistence type="inferred from homology"/>
<name>I8J1G9_9BACL</name>
<comment type="subcellular location">
    <subcellularLocation>
        <location evidence="1">Cell membrane</location>
        <topology evidence="1">Multi-pass membrane protein</topology>
    </subcellularLocation>
</comment>
<feature type="transmembrane region" description="Helical" evidence="7">
    <location>
        <begin position="6"/>
        <end position="26"/>
    </location>
</feature>
<evidence type="ECO:0000313" key="9">
    <source>
        <dbReference type="EMBL" id="EIT85576.1"/>
    </source>
</evidence>
<dbReference type="OrthoDB" id="9778331at2"/>
<dbReference type="Pfam" id="PF04239">
    <property type="entry name" value="DUF421"/>
    <property type="match status" value="1"/>
</dbReference>
<dbReference type="EMBL" id="AKKV01000025">
    <property type="protein sequence ID" value="EIT85576.1"/>
    <property type="molecule type" value="Genomic_DNA"/>
</dbReference>
<dbReference type="Proteomes" id="UP000004080">
    <property type="component" value="Unassembled WGS sequence"/>
</dbReference>
<dbReference type="Gene3D" id="3.30.240.20">
    <property type="entry name" value="bsu07140 like domains"/>
    <property type="match status" value="2"/>
</dbReference>
<dbReference type="PANTHER" id="PTHR34582:SF6">
    <property type="entry name" value="UPF0702 TRANSMEMBRANE PROTEIN YCAP"/>
    <property type="match status" value="1"/>
</dbReference>
<organism evidence="9 10">
    <name type="scientific">Fictibacillus macauensis ZFHKF-1</name>
    <dbReference type="NCBI Taxonomy" id="1196324"/>
    <lineage>
        <taxon>Bacteria</taxon>
        <taxon>Bacillati</taxon>
        <taxon>Bacillota</taxon>
        <taxon>Bacilli</taxon>
        <taxon>Bacillales</taxon>
        <taxon>Fictibacillaceae</taxon>
        <taxon>Fictibacillus</taxon>
    </lineage>
</organism>
<evidence type="ECO:0000259" key="8">
    <source>
        <dbReference type="Pfam" id="PF04239"/>
    </source>
</evidence>
<evidence type="ECO:0000256" key="5">
    <source>
        <dbReference type="ARBA" id="ARBA00022989"/>
    </source>
</evidence>
<accession>I8J1G9</accession>
<dbReference type="InterPro" id="IPR007353">
    <property type="entry name" value="DUF421"/>
</dbReference>
<evidence type="ECO:0000256" key="3">
    <source>
        <dbReference type="ARBA" id="ARBA00022475"/>
    </source>
</evidence>
<dbReference type="STRING" id="1196324.A374_10073"/>
<dbReference type="InterPro" id="IPR023090">
    <property type="entry name" value="UPF0702_alpha/beta_dom_sf"/>
</dbReference>
<gene>
    <name evidence="9" type="ORF">A374_10073</name>
</gene>
<keyword evidence="6 7" id="KW-0472">Membrane</keyword>